<feature type="domain" description="SCP" evidence="1">
    <location>
        <begin position="37"/>
        <end position="188"/>
    </location>
</feature>
<dbReference type="Proteomes" id="UP000230423">
    <property type="component" value="Unassembled WGS sequence"/>
</dbReference>
<name>A0A2G9UAH3_TELCI</name>
<organism evidence="2 3">
    <name type="scientific">Teladorsagia circumcincta</name>
    <name type="common">Brown stomach worm</name>
    <name type="synonym">Ostertagia circumcincta</name>
    <dbReference type="NCBI Taxonomy" id="45464"/>
    <lineage>
        <taxon>Eukaryota</taxon>
        <taxon>Metazoa</taxon>
        <taxon>Ecdysozoa</taxon>
        <taxon>Nematoda</taxon>
        <taxon>Chromadorea</taxon>
        <taxon>Rhabditida</taxon>
        <taxon>Rhabditina</taxon>
        <taxon>Rhabditomorpha</taxon>
        <taxon>Strongyloidea</taxon>
        <taxon>Trichostrongylidae</taxon>
        <taxon>Teladorsagia</taxon>
    </lineage>
</organism>
<dbReference type="PANTHER" id="PTHR10334">
    <property type="entry name" value="CYSTEINE-RICH SECRETORY PROTEIN-RELATED"/>
    <property type="match status" value="1"/>
</dbReference>
<proteinExistence type="predicted"/>
<gene>
    <name evidence="2" type="ORF">TELCIR_11021</name>
</gene>
<dbReference type="InterPro" id="IPR014044">
    <property type="entry name" value="CAP_dom"/>
</dbReference>
<keyword evidence="3" id="KW-1185">Reference proteome</keyword>
<protein>
    <submittedName>
        <fullName evidence="2">SCP-like protein</fullName>
    </submittedName>
</protein>
<dbReference type="SMART" id="SM00198">
    <property type="entry name" value="SCP"/>
    <property type="match status" value="1"/>
</dbReference>
<dbReference type="AlphaFoldDB" id="A0A2G9UAH3"/>
<evidence type="ECO:0000313" key="2">
    <source>
        <dbReference type="EMBL" id="PIO67241.1"/>
    </source>
</evidence>
<evidence type="ECO:0000259" key="1">
    <source>
        <dbReference type="SMART" id="SM00198"/>
    </source>
</evidence>
<reference evidence="2 3" key="1">
    <citation type="submission" date="2015-09" db="EMBL/GenBank/DDBJ databases">
        <title>Draft genome of the parasitic nematode Teladorsagia circumcincta isolate WARC Sus (inbred).</title>
        <authorList>
            <person name="Mitreva M."/>
        </authorList>
    </citation>
    <scope>NUCLEOTIDE SEQUENCE [LARGE SCALE GENOMIC DNA]</scope>
    <source>
        <strain evidence="2 3">S</strain>
    </source>
</reference>
<dbReference type="CDD" id="cd05380">
    <property type="entry name" value="CAP_euk"/>
    <property type="match status" value="1"/>
</dbReference>
<sequence length="229" mass="26390">MDSVTPRIVRHSPSVAYYQLMSVDEELFPLECQTDWQEPQTCRRRRAGSRSRLARGLEFNAETNSTAPGAAGMLKMSYDCELERSAQSWADECIFEHSDRKGRPDQGQNLYMTSFVNLEPASVLHTAIEMWWKELEEFGIPADAILSEVTWMSKGNLIGHFTQVFHLLDFEAVSETIASVIVSKNFLWNQLKLRERRVRWYGHVLRRPQVHDKNSDESQSPRQATAKNP</sequence>
<accession>A0A2G9UAH3</accession>
<dbReference type="Pfam" id="PF00188">
    <property type="entry name" value="CAP"/>
    <property type="match status" value="1"/>
</dbReference>
<dbReference type="Gene3D" id="3.40.33.10">
    <property type="entry name" value="CAP"/>
    <property type="match status" value="1"/>
</dbReference>
<dbReference type="InterPro" id="IPR035940">
    <property type="entry name" value="CAP_sf"/>
</dbReference>
<dbReference type="EMBL" id="KZ347726">
    <property type="protein sequence ID" value="PIO67241.1"/>
    <property type="molecule type" value="Genomic_DNA"/>
</dbReference>
<evidence type="ECO:0000313" key="3">
    <source>
        <dbReference type="Proteomes" id="UP000230423"/>
    </source>
</evidence>
<dbReference type="InterPro" id="IPR001283">
    <property type="entry name" value="CRISP-related"/>
</dbReference>
<dbReference type="OrthoDB" id="337038at2759"/>
<dbReference type="SUPFAM" id="SSF55797">
    <property type="entry name" value="PR-1-like"/>
    <property type="match status" value="1"/>
</dbReference>